<dbReference type="Gene3D" id="2.60.40.3500">
    <property type="match status" value="1"/>
</dbReference>
<feature type="domain" description="AMIN" evidence="2">
    <location>
        <begin position="148"/>
        <end position="235"/>
    </location>
</feature>
<evidence type="ECO:0000259" key="2">
    <source>
        <dbReference type="Pfam" id="PF11741"/>
    </source>
</evidence>
<accession>A0A1J1E4C4</accession>
<proteinExistence type="predicted"/>
<keyword evidence="4" id="KW-1185">Reference proteome</keyword>
<evidence type="ECO:0000256" key="1">
    <source>
        <dbReference type="SAM" id="MobiDB-lite"/>
    </source>
</evidence>
<organism evidence="3 4">
    <name type="scientific">Candidatus Desulfovibrio trichonymphae</name>
    <dbReference type="NCBI Taxonomy" id="1725232"/>
    <lineage>
        <taxon>Bacteria</taxon>
        <taxon>Pseudomonadati</taxon>
        <taxon>Thermodesulfobacteriota</taxon>
        <taxon>Desulfovibrionia</taxon>
        <taxon>Desulfovibrionales</taxon>
        <taxon>Desulfovibrionaceae</taxon>
        <taxon>Desulfovibrio</taxon>
    </lineage>
</organism>
<gene>
    <name evidence="3" type="ORF">RSDT_0800</name>
</gene>
<reference evidence="3 4" key="1">
    <citation type="journal article" date="2017" name="ISME J.">
        <title>Genome of 'Ca. Desulfovibrio trichonymphae', an H2-oxidizing bacterium in a tripartite symbiotic system within a protist cell in the termite gut.</title>
        <authorList>
            <person name="Kuwahara H."/>
            <person name="Yuki M."/>
            <person name="Izawa K."/>
            <person name="Ohkuma M."/>
            <person name="Hongoh Y."/>
        </authorList>
    </citation>
    <scope>NUCLEOTIDE SEQUENCE [LARGE SCALE GENOMIC DNA]</scope>
    <source>
        <strain evidence="3 4">Rs-N31</strain>
    </source>
</reference>
<protein>
    <recommendedName>
        <fullName evidence="2">AMIN domain-containing protein</fullName>
    </recommendedName>
</protein>
<dbReference type="Proteomes" id="UP000242645">
    <property type="component" value="Chromosome"/>
</dbReference>
<sequence>MNKVIISLLVAVCVLGMALVMLNEKMGSKTDPLKTKAEIGTTASPQDDAASVLPQEQVAPDALVAAPSQHAKPAPTAPPLPEDSEMDKADKALAAASALQPDRQQAAPAAKTQGTGPSGKNATYGKPVAGKKAAPVNPPTRLAVFVRDKGATVRLTSHRPPIRYKTMNLTNPERVVVDVEGLDALKAPGVPKNPLVTNVRVGRIEKGTRIVIDLSTKPKHTRFVLSNEGDTLNIRLY</sequence>
<dbReference type="KEGG" id="dtr:RSDT_0800"/>
<dbReference type="AlphaFoldDB" id="A0A1J1E4C4"/>
<dbReference type="InterPro" id="IPR021731">
    <property type="entry name" value="AMIN_dom"/>
</dbReference>
<feature type="region of interest" description="Disordered" evidence="1">
    <location>
        <begin position="65"/>
        <end position="136"/>
    </location>
</feature>
<dbReference type="Pfam" id="PF11741">
    <property type="entry name" value="AMIN"/>
    <property type="match status" value="1"/>
</dbReference>
<dbReference type="EMBL" id="AP017368">
    <property type="protein sequence ID" value="BAV92312.1"/>
    <property type="molecule type" value="Genomic_DNA"/>
</dbReference>
<dbReference type="OrthoDB" id="5457863at2"/>
<evidence type="ECO:0000313" key="4">
    <source>
        <dbReference type="Proteomes" id="UP000242645"/>
    </source>
</evidence>
<feature type="compositionally biased region" description="Polar residues" evidence="1">
    <location>
        <begin position="112"/>
        <end position="121"/>
    </location>
</feature>
<name>A0A1J1E4C4_9BACT</name>
<evidence type="ECO:0000313" key="3">
    <source>
        <dbReference type="EMBL" id="BAV92312.1"/>
    </source>
</evidence>
<dbReference type="RefSeq" id="WP_096399825.1">
    <property type="nucleotide sequence ID" value="NZ_AP017368.1"/>
</dbReference>